<dbReference type="RefSeq" id="XP_016987083.2">
    <property type="nucleotide sequence ID" value="XM_017131594.2"/>
</dbReference>
<organism evidence="2">
    <name type="scientific">Drosophila rhopaloa</name>
    <name type="common">Fruit fly</name>
    <dbReference type="NCBI Taxonomy" id="1041015"/>
    <lineage>
        <taxon>Eukaryota</taxon>
        <taxon>Metazoa</taxon>
        <taxon>Ecdysozoa</taxon>
        <taxon>Arthropoda</taxon>
        <taxon>Hexapoda</taxon>
        <taxon>Insecta</taxon>
        <taxon>Pterygota</taxon>
        <taxon>Neoptera</taxon>
        <taxon>Endopterygota</taxon>
        <taxon>Diptera</taxon>
        <taxon>Brachycera</taxon>
        <taxon>Muscomorpha</taxon>
        <taxon>Ephydroidea</taxon>
        <taxon>Drosophilidae</taxon>
        <taxon>Drosophila</taxon>
        <taxon>Sophophora</taxon>
    </lineage>
</organism>
<dbReference type="GeneID" id="108050098"/>
<proteinExistence type="predicted"/>
<dbReference type="RefSeq" id="XP_016987083.1">
    <property type="nucleotide sequence ID" value="XM_017131594.1"/>
</dbReference>
<feature type="signal peptide" evidence="1">
    <location>
        <begin position="1"/>
        <end position="19"/>
    </location>
</feature>
<dbReference type="OMA" id="CRNSLDH"/>
<gene>
    <name evidence="2" type="primary">LOC108050098</name>
</gene>
<name>A0A6P4FHZ3_DRORH</name>
<feature type="chain" id="PRO_5028006091" evidence="1">
    <location>
        <begin position="20"/>
        <end position="232"/>
    </location>
</feature>
<dbReference type="AlphaFoldDB" id="A0A6P4FHZ3"/>
<dbReference type="OrthoDB" id="7977251at2759"/>
<reference evidence="2" key="1">
    <citation type="submission" date="2025-08" db="UniProtKB">
        <authorList>
            <consortium name="RefSeq"/>
        </authorList>
    </citation>
    <scope>IDENTIFICATION</scope>
</reference>
<accession>A0A6P4FHZ3</accession>
<evidence type="ECO:0000256" key="1">
    <source>
        <dbReference type="SAM" id="SignalP"/>
    </source>
</evidence>
<keyword evidence="1" id="KW-0732">Signal</keyword>
<sequence>MRIELVSWLFLLSLCYVLGQFQRIWGQNGPLYESTKQLIASQSSRAGRIWNETQQAIYERSERLQLAKDTLDDQQRNVSARLELFFDSDYSAEWRACSKKHELQVAHFNRELVDKYSICRNSLDHIMGHFQQEIVHEADFLGRASLEIAGISKACQIWQLKQPGLNHAGVLICTVAGIGGINQRMSASLVVCDDILLEMVQEDLDTPSCLFYHNLKMEFDEVFAQIESCAMN</sequence>
<protein>
    <submittedName>
        <fullName evidence="2">Uncharacterized protein LOC108050098</fullName>
    </submittedName>
</protein>
<evidence type="ECO:0000313" key="2">
    <source>
        <dbReference type="RefSeq" id="XP_016987083.1"/>
    </source>
</evidence>